<dbReference type="EMBL" id="MU277206">
    <property type="protein sequence ID" value="KAI0062768.1"/>
    <property type="molecule type" value="Genomic_DNA"/>
</dbReference>
<accession>A0ACB8T3T9</accession>
<comment type="caution">
    <text evidence="1">The sequence shown here is derived from an EMBL/GenBank/DDBJ whole genome shotgun (WGS) entry which is preliminary data.</text>
</comment>
<dbReference type="Proteomes" id="UP000814140">
    <property type="component" value="Unassembled WGS sequence"/>
</dbReference>
<keyword evidence="2" id="KW-1185">Reference proteome</keyword>
<reference evidence="1" key="2">
    <citation type="journal article" date="2022" name="New Phytol.">
        <title>Evolutionary transition to the ectomycorrhizal habit in the genomes of a hyperdiverse lineage of mushroom-forming fungi.</title>
        <authorList>
            <person name="Looney B."/>
            <person name="Miyauchi S."/>
            <person name="Morin E."/>
            <person name="Drula E."/>
            <person name="Courty P.E."/>
            <person name="Kohler A."/>
            <person name="Kuo A."/>
            <person name="LaButti K."/>
            <person name="Pangilinan J."/>
            <person name="Lipzen A."/>
            <person name="Riley R."/>
            <person name="Andreopoulos W."/>
            <person name="He G."/>
            <person name="Johnson J."/>
            <person name="Nolan M."/>
            <person name="Tritt A."/>
            <person name="Barry K.W."/>
            <person name="Grigoriev I.V."/>
            <person name="Nagy L.G."/>
            <person name="Hibbett D."/>
            <person name="Henrissat B."/>
            <person name="Matheny P.B."/>
            <person name="Labbe J."/>
            <person name="Martin F.M."/>
        </authorList>
    </citation>
    <scope>NUCLEOTIDE SEQUENCE</scope>
    <source>
        <strain evidence="1">HHB10654</strain>
    </source>
</reference>
<proteinExistence type="predicted"/>
<evidence type="ECO:0000313" key="2">
    <source>
        <dbReference type="Proteomes" id="UP000814140"/>
    </source>
</evidence>
<gene>
    <name evidence="1" type="ORF">BV25DRAFT_1915894</name>
</gene>
<reference evidence="1" key="1">
    <citation type="submission" date="2021-03" db="EMBL/GenBank/DDBJ databases">
        <authorList>
            <consortium name="DOE Joint Genome Institute"/>
            <person name="Ahrendt S."/>
            <person name="Looney B.P."/>
            <person name="Miyauchi S."/>
            <person name="Morin E."/>
            <person name="Drula E."/>
            <person name="Courty P.E."/>
            <person name="Chicoki N."/>
            <person name="Fauchery L."/>
            <person name="Kohler A."/>
            <person name="Kuo A."/>
            <person name="Labutti K."/>
            <person name="Pangilinan J."/>
            <person name="Lipzen A."/>
            <person name="Riley R."/>
            <person name="Andreopoulos W."/>
            <person name="He G."/>
            <person name="Johnson J."/>
            <person name="Barry K.W."/>
            <person name="Grigoriev I.V."/>
            <person name="Nagy L."/>
            <person name="Hibbett D."/>
            <person name="Henrissat B."/>
            <person name="Matheny P.B."/>
            <person name="Labbe J."/>
            <person name="Martin F."/>
        </authorList>
    </citation>
    <scope>NUCLEOTIDE SEQUENCE</scope>
    <source>
        <strain evidence="1">HHB10654</strain>
    </source>
</reference>
<protein>
    <submittedName>
        <fullName evidence="1">Uncharacterized protein</fullName>
    </submittedName>
</protein>
<organism evidence="1 2">
    <name type="scientific">Artomyces pyxidatus</name>
    <dbReference type="NCBI Taxonomy" id="48021"/>
    <lineage>
        <taxon>Eukaryota</taxon>
        <taxon>Fungi</taxon>
        <taxon>Dikarya</taxon>
        <taxon>Basidiomycota</taxon>
        <taxon>Agaricomycotina</taxon>
        <taxon>Agaricomycetes</taxon>
        <taxon>Russulales</taxon>
        <taxon>Auriscalpiaceae</taxon>
        <taxon>Artomyces</taxon>
    </lineage>
</organism>
<name>A0ACB8T3T9_9AGAM</name>
<sequence length="98" mass="9719">MSKNKGKAKASTKAPTPASSTGVALTPQQRGALTRAANKARALEEAATAAAALSNMGGSSSADATSSSTAVTLGKRGADDGQVQDARKKSKAPGRSFK</sequence>
<evidence type="ECO:0000313" key="1">
    <source>
        <dbReference type="EMBL" id="KAI0062768.1"/>
    </source>
</evidence>